<dbReference type="GO" id="GO:0008750">
    <property type="term" value="F:proton-translocating NAD(P)+ transhydrogenase activity"/>
    <property type="evidence" value="ECO:0007669"/>
    <property type="project" value="UniProtKB-EC"/>
</dbReference>
<evidence type="ECO:0000256" key="1">
    <source>
        <dbReference type="ARBA" id="ARBA00003943"/>
    </source>
</evidence>
<dbReference type="GO" id="GO:0016491">
    <property type="term" value="F:oxidoreductase activity"/>
    <property type="evidence" value="ECO:0007669"/>
    <property type="project" value="UniProtKB-KW"/>
</dbReference>
<dbReference type="FunFam" id="3.40.50.1220:FF:000002">
    <property type="entry name" value="NAD(P) transhydrogenase subunit beta"/>
    <property type="match status" value="1"/>
</dbReference>
<evidence type="ECO:0000256" key="8">
    <source>
        <dbReference type="ARBA" id="ARBA00022519"/>
    </source>
</evidence>
<evidence type="ECO:0000256" key="6">
    <source>
        <dbReference type="ARBA" id="ARBA00014581"/>
    </source>
</evidence>
<keyword evidence="8 16" id="KW-0997">Cell inner membrane</keyword>
<comment type="subunit">
    <text evidence="4">Heterodimer of an alpha and a beta chain.</text>
</comment>
<evidence type="ECO:0000256" key="12">
    <source>
        <dbReference type="ARBA" id="ARBA00022989"/>
    </source>
</evidence>
<reference evidence="19 21" key="1">
    <citation type="submission" date="2012-10" db="EMBL/GenBank/DDBJ databases">
        <title>Genome sequence of Vibrio Cholerae HENC-02.</title>
        <authorList>
            <person name="Eppinger M."/>
            <person name="Hasan N.A."/>
            <person name="Sengamalay N."/>
            <person name="Hine E."/>
            <person name="Su Q."/>
            <person name="Daugherty S.C."/>
            <person name="Young S."/>
            <person name="Sadzewicz L."/>
            <person name="Tallon L."/>
            <person name="Cebula T.A."/>
            <person name="Ravel J."/>
            <person name="Colwell R.R."/>
        </authorList>
    </citation>
    <scope>NUCLEOTIDE SEQUENCE [LARGE SCALE GENOMIC DNA]</scope>
    <source>
        <strain evidence="19 21">HENC-02</strain>
    </source>
</reference>
<keyword evidence="13 16" id="KW-0520">NAD</keyword>
<evidence type="ECO:0000256" key="3">
    <source>
        <dbReference type="ARBA" id="ARBA00007919"/>
    </source>
</evidence>
<dbReference type="AlphaFoldDB" id="A0A3A1PY14"/>
<protein>
    <recommendedName>
        <fullName evidence="6 16">NAD(P) transhydrogenase subunit beta</fullName>
        <ecNumber evidence="5 16">7.1.1.1</ecNumber>
    </recommendedName>
    <alternativeName>
        <fullName evidence="16">Nicotinamide nucleotide transhydrogenase subunit beta</fullName>
    </alternativeName>
</protein>
<evidence type="ECO:0000313" key="22">
    <source>
        <dbReference type="Proteomes" id="UP000253437"/>
    </source>
</evidence>
<dbReference type="SUPFAM" id="SSF52467">
    <property type="entry name" value="DHS-like NAD/FAD-binding domain"/>
    <property type="match status" value="1"/>
</dbReference>
<keyword evidence="10 16" id="KW-0521">NADP</keyword>
<sequence length="464" mass="49268">MSAGLVQAAYIIAALFFILSLAGLSKQESARNGNYYGIAGMAIALIATIFSPNAEGFAWIIIAMVIGGGIGIHYAKKVEMTEMPELVAILHSFVGMAAVLVGFNSYLEPPAPVSTDLAGMHAEHVIHLVEVFLGVFIGAVTFTGSIVAFGKLRGIISSSPLNLPHKHKMNLAAIVVSTLLMIYFVKADGSMFALIIMTLIAFAFGYHLVASIGGADMPVVVSMLNSYSGWAAAAAGFMLANDLLIVTGALVGSSGAILSYIMCKAMNRSFVSVIAGGFGQEVVISSDEEQGEHRETSAEEVAEMLKNSKSVIITPGYGMAVAQAQYPVHEITETLRAQGIEVRFGIHPVAGRLPGHMNVLLAEAKVPYDIVLEMDEINDDFPETDTVLVIGANDTVNPAALEDPNSPIAGMPVLEVWNAQNVVVFKRSMNTGYAGVQNPLFFKENTSMLFGDAKESVEAIFKAL</sequence>
<keyword evidence="7 16" id="KW-1003">Cell membrane</keyword>
<reference evidence="20 22" key="2">
    <citation type="submission" date="2018-08" db="EMBL/GenBank/DDBJ databases">
        <title>Vibrio harveyi strains pathogenic to white snook Centropomus viridis Lockington (1877) and potential probiotic bacteria.</title>
        <authorList>
            <person name="Soto-Rodriguez S."/>
            <person name="Gomez-Gil B."/>
            <person name="Lozano-Olvera R."/>
        </authorList>
    </citation>
    <scope>NUCLEOTIDE SEQUENCE [LARGE SCALE GENOMIC DNA]</scope>
    <source>
        <strain evidence="20 22">CAIM 1508</strain>
    </source>
</reference>
<comment type="similarity">
    <text evidence="3 16">Belongs to the PNT beta subunit family.</text>
</comment>
<evidence type="ECO:0000256" key="9">
    <source>
        <dbReference type="ARBA" id="ARBA00022692"/>
    </source>
</evidence>
<keyword evidence="12 17" id="KW-1133">Transmembrane helix</keyword>
<comment type="caution">
    <text evidence="19">The sequence shown here is derived from an EMBL/GenBank/DDBJ whole genome shotgun (WGS) entry which is preliminary data.</text>
</comment>
<evidence type="ECO:0000313" key="19">
    <source>
        <dbReference type="EMBL" id="EKM33013.1"/>
    </source>
</evidence>
<keyword evidence="14 16" id="KW-0472">Membrane</keyword>
<dbReference type="InterPro" id="IPR012136">
    <property type="entry name" value="NADH_DH_b"/>
</dbReference>
<gene>
    <name evidence="19" type="primary">pntB</name>
    <name evidence="20" type="ORF">DS957_012645</name>
    <name evidence="19" type="ORF">VCHENC02_1490</name>
</gene>
<feature type="transmembrane region" description="Helical" evidence="17">
    <location>
        <begin position="86"/>
        <end position="106"/>
    </location>
</feature>
<feature type="transmembrane region" description="Helical" evidence="17">
    <location>
        <begin position="56"/>
        <end position="74"/>
    </location>
</feature>
<evidence type="ECO:0000256" key="14">
    <source>
        <dbReference type="ARBA" id="ARBA00023136"/>
    </source>
</evidence>
<evidence type="ECO:0000256" key="10">
    <source>
        <dbReference type="ARBA" id="ARBA00022857"/>
    </source>
</evidence>
<evidence type="ECO:0000313" key="21">
    <source>
        <dbReference type="Proteomes" id="UP000008367"/>
    </source>
</evidence>
<dbReference type="STRING" id="669.AL538_24335"/>
<feature type="transmembrane region" description="Helical" evidence="17">
    <location>
        <begin position="191"/>
        <end position="210"/>
    </location>
</feature>
<dbReference type="Proteomes" id="UP000008367">
    <property type="component" value="Unassembled WGS sequence"/>
</dbReference>
<dbReference type="Proteomes" id="UP000253437">
    <property type="component" value="Unassembled WGS sequence"/>
</dbReference>
<keyword evidence="19" id="KW-0560">Oxidoreductase</keyword>
<dbReference type="Pfam" id="PF02233">
    <property type="entry name" value="PNTB"/>
    <property type="match status" value="1"/>
</dbReference>
<evidence type="ECO:0000256" key="7">
    <source>
        <dbReference type="ARBA" id="ARBA00022475"/>
    </source>
</evidence>
<dbReference type="PIRSF" id="PIRSF000204">
    <property type="entry name" value="PNTB"/>
    <property type="match status" value="1"/>
</dbReference>
<organism evidence="19 21">
    <name type="scientific">Vibrio harveyi</name>
    <name type="common">Beneckea harveyi</name>
    <dbReference type="NCBI Taxonomy" id="669"/>
    <lineage>
        <taxon>Bacteria</taxon>
        <taxon>Pseudomonadati</taxon>
        <taxon>Pseudomonadota</taxon>
        <taxon>Gammaproteobacteria</taxon>
        <taxon>Vibrionales</taxon>
        <taxon>Vibrionaceae</taxon>
        <taxon>Vibrio</taxon>
    </lineage>
</organism>
<feature type="domain" description="NADP transhydrogenase beta-like" evidence="18">
    <location>
        <begin position="7"/>
        <end position="462"/>
    </location>
</feature>
<dbReference type="EMBL" id="AJSR01000473">
    <property type="protein sequence ID" value="EKM33013.1"/>
    <property type="molecule type" value="Genomic_DNA"/>
</dbReference>
<dbReference type="PANTHER" id="PTHR44758:SF1">
    <property type="entry name" value="NAD(P) TRANSHYDROGENASE SUBUNIT BETA"/>
    <property type="match status" value="1"/>
</dbReference>
<comment type="catalytic activity">
    <reaction evidence="15 16">
        <text>NAD(+) + NADPH + H(+)(in) = NADH + NADP(+) + H(+)(out)</text>
        <dbReference type="Rhea" id="RHEA:47992"/>
        <dbReference type="ChEBI" id="CHEBI:15378"/>
        <dbReference type="ChEBI" id="CHEBI:57540"/>
        <dbReference type="ChEBI" id="CHEBI:57783"/>
        <dbReference type="ChEBI" id="CHEBI:57945"/>
        <dbReference type="ChEBI" id="CHEBI:58349"/>
        <dbReference type="EC" id="7.1.1.1"/>
    </reaction>
</comment>
<evidence type="ECO:0000256" key="15">
    <source>
        <dbReference type="ARBA" id="ARBA00048202"/>
    </source>
</evidence>
<dbReference type="Gene3D" id="3.40.50.1220">
    <property type="entry name" value="TPP-binding domain"/>
    <property type="match status" value="1"/>
</dbReference>
<accession>A0A3A1PY14</accession>
<feature type="transmembrane region" description="Helical" evidence="17">
    <location>
        <begin position="6"/>
        <end position="24"/>
    </location>
</feature>
<feature type="transmembrane region" description="Helical" evidence="17">
    <location>
        <begin position="243"/>
        <end position="263"/>
    </location>
</feature>
<proteinExistence type="inferred from homology"/>
<evidence type="ECO:0000256" key="4">
    <source>
        <dbReference type="ARBA" id="ARBA00011870"/>
    </source>
</evidence>
<evidence type="ECO:0000256" key="16">
    <source>
        <dbReference type="PIRNR" id="PIRNR000204"/>
    </source>
</evidence>
<dbReference type="NCBIfam" id="NF006974">
    <property type="entry name" value="PRK09444.1"/>
    <property type="match status" value="1"/>
</dbReference>
<name>A0A3A1PY14_VIBHA</name>
<feature type="transmembrane region" description="Helical" evidence="17">
    <location>
        <begin position="126"/>
        <end position="149"/>
    </location>
</feature>
<evidence type="ECO:0000256" key="11">
    <source>
        <dbReference type="ARBA" id="ARBA00022967"/>
    </source>
</evidence>
<dbReference type="GO" id="GO:0005886">
    <property type="term" value="C:plasma membrane"/>
    <property type="evidence" value="ECO:0007669"/>
    <property type="project" value="UniProtKB-SubCell"/>
</dbReference>
<dbReference type="EC" id="7.1.1.1" evidence="5 16"/>
<dbReference type="PANTHER" id="PTHR44758">
    <property type="entry name" value="NAD(P) TRANSHYDROGENASE SUBUNIT BETA"/>
    <property type="match status" value="1"/>
</dbReference>
<keyword evidence="9 17" id="KW-0812">Transmembrane</keyword>
<evidence type="ECO:0000256" key="2">
    <source>
        <dbReference type="ARBA" id="ARBA00004429"/>
    </source>
</evidence>
<comment type="subcellular location">
    <subcellularLocation>
        <location evidence="2">Cell inner membrane</location>
        <topology evidence="2">Multi-pass membrane protein</topology>
    </subcellularLocation>
</comment>
<feature type="transmembrane region" description="Helical" evidence="17">
    <location>
        <begin position="217"/>
        <end position="237"/>
    </location>
</feature>
<evidence type="ECO:0000313" key="20">
    <source>
        <dbReference type="EMBL" id="RIW12501.1"/>
    </source>
</evidence>
<evidence type="ECO:0000259" key="18">
    <source>
        <dbReference type="Pfam" id="PF02233"/>
    </source>
</evidence>
<dbReference type="InterPro" id="IPR034300">
    <property type="entry name" value="PNTB-like"/>
</dbReference>
<dbReference type="RefSeq" id="WP_005446861.1">
    <property type="nucleotide sequence ID" value="NZ_AP031615.1"/>
</dbReference>
<dbReference type="GO" id="GO:0050661">
    <property type="term" value="F:NADP binding"/>
    <property type="evidence" value="ECO:0007669"/>
    <property type="project" value="InterPro"/>
</dbReference>
<evidence type="ECO:0000256" key="5">
    <source>
        <dbReference type="ARBA" id="ARBA00012943"/>
    </source>
</evidence>
<dbReference type="InterPro" id="IPR029035">
    <property type="entry name" value="DHS-like_NAD/FAD-binding_dom"/>
</dbReference>
<comment type="function">
    <text evidence="1 16">The transhydrogenation between NADH and NADP is coupled to respiration and ATP hydrolysis and functions as a proton pump across the membrane.</text>
</comment>
<evidence type="ECO:0000256" key="13">
    <source>
        <dbReference type="ARBA" id="ARBA00023027"/>
    </source>
</evidence>
<feature type="transmembrane region" description="Helical" evidence="17">
    <location>
        <begin position="169"/>
        <end position="185"/>
    </location>
</feature>
<dbReference type="EMBL" id="QOUW02000039">
    <property type="protein sequence ID" value="RIW12501.1"/>
    <property type="molecule type" value="Genomic_DNA"/>
</dbReference>
<dbReference type="GeneID" id="83585295"/>
<evidence type="ECO:0000256" key="17">
    <source>
        <dbReference type="SAM" id="Phobius"/>
    </source>
</evidence>
<feature type="transmembrane region" description="Helical" evidence="17">
    <location>
        <begin position="33"/>
        <end position="50"/>
    </location>
</feature>
<keyword evidence="11 16" id="KW-1278">Translocase</keyword>